<dbReference type="InterPro" id="IPR000642">
    <property type="entry name" value="Peptidase_M41"/>
</dbReference>
<dbReference type="Gene3D" id="1.20.58.760">
    <property type="entry name" value="Peptidase M41"/>
    <property type="match status" value="1"/>
</dbReference>
<evidence type="ECO:0000259" key="3">
    <source>
        <dbReference type="SMART" id="SM00382"/>
    </source>
</evidence>
<dbReference type="GO" id="GO:0004222">
    <property type="term" value="F:metalloendopeptidase activity"/>
    <property type="evidence" value="ECO:0007669"/>
    <property type="project" value="InterPro"/>
</dbReference>
<name>A0A212QPI9_RHOAC</name>
<keyword evidence="5" id="KW-1185">Reference proteome</keyword>
<evidence type="ECO:0000313" key="4">
    <source>
        <dbReference type="EMBL" id="SNB61337.1"/>
    </source>
</evidence>
<accession>A0A212QPI9</accession>
<dbReference type="SUPFAM" id="SSF140990">
    <property type="entry name" value="FtsH protease domain-like"/>
    <property type="match status" value="1"/>
</dbReference>
<dbReference type="InterPro" id="IPR003959">
    <property type="entry name" value="ATPase_AAA_core"/>
</dbReference>
<dbReference type="SMART" id="SM00382">
    <property type="entry name" value="AAA"/>
    <property type="match status" value="3"/>
</dbReference>
<feature type="domain" description="AAA+ ATPase" evidence="3">
    <location>
        <begin position="103"/>
        <end position="244"/>
    </location>
</feature>
<dbReference type="InterPro" id="IPR027417">
    <property type="entry name" value="P-loop_NTPase"/>
</dbReference>
<proteinExistence type="predicted"/>
<evidence type="ECO:0000313" key="5">
    <source>
        <dbReference type="Proteomes" id="UP000198418"/>
    </source>
</evidence>
<keyword evidence="1" id="KW-0547">Nucleotide-binding</keyword>
<keyword evidence="2 4" id="KW-0067">ATP-binding</keyword>
<dbReference type="RefSeq" id="WP_088519437.1">
    <property type="nucleotide sequence ID" value="NZ_FYDG01000001.1"/>
</dbReference>
<evidence type="ECO:0000256" key="1">
    <source>
        <dbReference type="ARBA" id="ARBA00022741"/>
    </source>
</evidence>
<dbReference type="GO" id="GO:0006508">
    <property type="term" value="P:proteolysis"/>
    <property type="evidence" value="ECO:0007669"/>
    <property type="project" value="UniProtKB-KW"/>
</dbReference>
<keyword evidence="4" id="KW-0645">Protease</keyword>
<dbReference type="Proteomes" id="UP000198418">
    <property type="component" value="Unassembled WGS sequence"/>
</dbReference>
<dbReference type="AlphaFoldDB" id="A0A212QPI9"/>
<gene>
    <name evidence="4" type="ORF">SAMN06265338_1011045</name>
</gene>
<reference evidence="5" key="1">
    <citation type="submission" date="2017-06" db="EMBL/GenBank/DDBJ databases">
        <authorList>
            <person name="Varghese N."/>
            <person name="Submissions S."/>
        </authorList>
    </citation>
    <scope>NUCLEOTIDE SEQUENCE [LARGE SCALE GENOMIC DNA]</scope>
    <source>
        <strain evidence="5">DSM 137</strain>
    </source>
</reference>
<feature type="domain" description="AAA+ ATPase" evidence="3">
    <location>
        <begin position="744"/>
        <end position="1020"/>
    </location>
</feature>
<protein>
    <submittedName>
        <fullName evidence="4">ATP-dependent Clp protease ATP-binding subunit ClpA</fullName>
    </submittedName>
</protein>
<dbReference type="SUPFAM" id="SSF52540">
    <property type="entry name" value="P-loop containing nucleoside triphosphate hydrolases"/>
    <property type="match status" value="3"/>
</dbReference>
<dbReference type="GO" id="GO:0004176">
    <property type="term" value="F:ATP-dependent peptidase activity"/>
    <property type="evidence" value="ECO:0007669"/>
    <property type="project" value="InterPro"/>
</dbReference>
<evidence type="ECO:0000256" key="2">
    <source>
        <dbReference type="ARBA" id="ARBA00022840"/>
    </source>
</evidence>
<organism evidence="4 5">
    <name type="scientific">Rhodoblastus acidophilus</name>
    <name type="common">Rhodopseudomonas acidophila</name>
    <dbReference type="NCBI Taxonomy" id="1074"/>
    <lineage>
        <taxon>Bacteria</taxon>
        <taxon>Pseudomonadati</taxon>
        <taxon>Pseudomonadota</taxon>
        <taxon>Alphaproteobacteria</taxon>
        <taxon>Hyphomicrobiales</taxon>
        <taxon>Rhodoblastaceae</taxon>
        <taxon>Rhodoblastus</taxon>
    </lineage>
</organism>
<dbReference type="InterPro" id="IPR001270">
    <property type="entry name" value="ClpA/B"/>
</dbReference>
<feature type="domain" description="AAA+ ATPase" evidence="3">
    <location>
        <begin position="389"/>
        <end position="542"/>
    </location>
</feature>
<dbReference type="InterPro" id="IPR037219">
    <property type="entry name" value="Peptidase_M41-like"/>
</dbReference>
<dbReference type="OrthoDB" id="9803641at2"/>
<dbReference type="PANTHER" id="PTHR11638:SF18">
    <property type="entry name" value="HEAT SHOCK PROTEIN 104"/>
    <property type="match status" value="1"/>
</dbReference>
<dbReference type="GO" id="GO:0034605">
    <property type="term" value="P:cellular response to heat"/>
    <property type="evidence" value="ECO:0007669"/>
    <property type="project" value="TreeGrafter"/>
</dbReference>
<sequence length="1279" mass="141068">MKQKTSEPGSGRAFASFAFLGLDAKPRDADPTARPREPGAAAEASLRAVLARSPGPEEQLFLTVVGEFLSDDERALLEKGRATQIIGRDREADEILDTLVRIKGKAPVLIAPPGSKSSIARRAAQRAIAGDYPQAKPYRRMLERAHWVSITPSRLMALTSANNAAGRKQAVERFFDAALAIEKKEKIRIVVFIDEFHMLDADQVEALAPYMDSDTRGISIVGACSADKFNLAFKDNENFVRRVRQIPVVEFSDAESLRVLEASWIPRIETHYGVRFAPRARAALVKLGGALHREGGKIDAGLKMALDLAIFRLRVAGPQETPIAVEEDDAYAFFKARTGYPVNPFNPEELAGYIAALDAALGDEIVGQARMRRDLLALFQDVIVGSKKDMGVIALLGPTGVGKSQIAKLLARNGFANPRALLRIDMTEYRSNDSSLNKLFGAVGGLVTSTERQGVLCDWFDDPSQGKYGGVVLIDEAERGDPGVWERLMEFFDTGSFVGGDGRRRQARRHVVILTSNRGDKILFPEASAQWSDDRLAAYADSVDEKTLKRLFQMKLTGRDDFQIPTPVLNRIDRYTLAAPLRMTQAAEIVRRLARGHIAALARDFEVAATLDPRIAERLAEHHFSHLDGARPLERGVAQFFNAVKERLQAGAIRTLRGQAMDLVLQADNEAEGRARALRQGETLFEIELPKARVSDPLLDPDFTRKLARLGEVLPQQVKGQDDAVERTIEALTSWLSLPLETRRPLGLFWVGPTGVGKTELARAISLALFESGERAEIIPFGEISNEHRLNQVIGSPPGTIGSDEVRAFERALRNMPDGGVLVFDEISNMGENSATRDALFKRLYHPFEEGRWTSSATGETYDLGKYVFVLTGNDGEDFFRGTESDEIRAQIWRKLKAPDKLRKLLSERGVPQPFLGRMADVILFKPLTRAIARDVARKLFAGIVDRYAALGVETRVDEAFYSRFGDLFYTADKGARSLRDMATHRVNHVIAATLSQIGCAPDVLRAHWVRLRIDAQLPERPFATPDDPKPKVEFIVEIGARQSATPSLTVAKDYTQFAAAPKRLPEAQARATAYHEAGHAVVNDPAVTGQKLTWLTILGDVGNLGFALYDDDEDRPVHVVDRRGAVLRLARMMAGQTAMTLAGFAPDAGWAADLRAARQLARRMILEWGLDPEFLGVTPAHDTGRNDDPHLLSPRQIDRLADAIAGLLAEALAQAQVDLGRNWTLVEAVVADLLERGHLSGERFDALRQRHPARETADHAKIAGVDVCARLLVRNTEI</sequence>
<keyword evidence="4" id="KW-0378">Hydrolase</keyword>
<dbReference type="Pfam" id="PF07724">
    <property type="entry name" value="AAA_2"/>
    <property type="match status" value="2"/>
</dbReference>
<dbReference type="PANTHER" id="PTHR11638">
    <property type="entry name" value="ATP-DEPENDENT CLP PROTEASE"/>
    <property type="match status" value="1"/>
</dbReference>
<dbReference type="GO" id="GO:0005524">
    <property type="term" value="F:ATP binding"/>
    <property type="evidence" value="ECO:0007669"/>
    <property type="project" value="UniProtKB-KW"/>
</dbReference>
<dbReference type="GO" id="GO:0005737">
    <property type="term" value="C:cytoplasm"/>
    <property type="evidence" value="ECO:0007669"/>
    <property type="project" value="TreeGrafter"/>
</dbReference>
<dbReference type="InterPro" id="IPR050130">
    <property type="entry name" value="ClpA_ClpB"/>
</dbReference>
<dbReference type="PRINTS" id="PR00300">
    <property type="entry name" value="CLPPROTEASEA"/>
</dbReference>
<dbReference type="EMBL" id="FYDG01000001">
    <property type="protein sequence ID" value="SNB61337.1"/>
    <property type="molecule type" value="Genomic_DNA"/>
</dbReference>
<dbReference type="GO" id="GO:0016887">
    <property type="term" value="F:ATP hydrolysis activity"/>
    <property type="evidence" value="ECO:0007669"/>
    <property type="project" value="InterPro"/>
</dbReference>
<dbReference type="InterPro" id="IPR003593">
    <property type="entry name" value="AAA+_ATPase"/>
</dbReference>
<dbReference type="Gene3D" id="3.40.50.300">
    <property type="entry name" value="P-loop containing nucleotide triphosphate hydrolases"/>
    <property type="match status" value="3"/>
</dbReference>
<dbReference type="Pfam" id="PF01434">
    <property type="entry name" value="Peptidase_M41"/>
    <property type="match status" value="1"/>
</dbReference>